<dbReference type="AlphaFoldDB" id="F2ANG1"/>
<evidence type="ECO:0000313" key="1">
    <source>
        <dbReference type="EMBL" id="EGF28805.1"/>
    </source>
</evidence>
<dbReference type="PATRIC" id="fig|991778.3.peg.1288"/>
<reference evidence="1 2" key="1">
    <citation type="journal article" date="2013" name="Mar. Genomics">
        <title>Expression of sulfatases in Rhodopirellula baltica and the diversity of sulfatases in the genus Rhodopirellula.</title>
        <authorList>
            <person name="Wegner C.E."/>
            <person name="Richter-Heitmann T."/>
            <person name="Klindworth A."/>
            <person name="Klockow C."/>
            <person name="Richter M."/>
            <person name="Achstetter T."/>
            <person name="Glockner F.O."/>
            <person name="Harder J."/>
        </authorList>
    </citation>
    <scope>NUCLEOTIDE SEQUENCE [LARGE SCALE GENOMIC DNA]</scope>
    <source>
        <strain evidence="1 2">WH47</strain>
    </source>
</reference>
<protein>
    <submittedName>
        <fullName evidence="1">Uncharacterized protein</fullName>
    </submittedName>
</protein>
<dbReference type="EMBL" id="AFAR01000069">
    <property type="protein sequence ID" value="EGF28805.1"/>
    <property type="molecule type" value="Genomic_DNA"/>
</dbReference>
<evidence type="ECO:0000313" key="2">
    <source>
        <dbReference type="Proteomes" id="UP000006222"/>
    </source>
</evidence>
<proteinExistence type="predicted"/>
<dbReference type="Proteomes" id="UP000006222">
    <property type="component" value="Unassembled WGS sequence"/>
</dbReference>
<name>F2ANG1_RHOBT</name>
<accession>F2ANG1</accession>
<gene>
    <name evidence="1" type="ORF">RBWH47_05209</name>
</gene>
<sequence length="62" mass="7421">MPQLRSLSSTRRCQREIHDRNRKPPSFTLWQIIFNRIVHTRKLLLVRVAMWLAPARSGLLRV</sequence>
<organism evidence="1 2">
    <name type="scientific">Rhodopirellula baltica WH47</name>
    <dbReference type="NCBI Taxonomy" id="991778"/>
    <lineage>
        <taxon>Bacteria</taxon>
        <taxon>Pseudomonadati</taxon>
        <taxon>Planctomycetota</taxon>
        <taxon>Planctomycetia</taxon>
        <taxon>Pirellulales</taxon>
        <taxon>Pirellulaceae</taxon>
        <taxon>Rhodopirellula</taxon>
    </lineage>
</organism>
<comment type="caution">
    <text evidence="1">The sequence shown here is derived from an EMBL/GenBank/DDBJ whole genome shotgun (WGS) entry which is preliminary data.</text>
</comment>